<comment type="caution">
    <text evidence="2">The sequence shown here is derived from an EMBL/GenBank/DDBJ whole genome shotgun (WGS) entry which is preliminary data.</text>
</comment>
<dbReference type="OrthoDB" id="5702013at2"/>
<evidence type="ECO:0000313" key="3">
    <source>
        <dbReference type="Proteomes" id="UP000273643"/>
    </source>
</evidence>
<proteinExistence type="predicted"/>
<accession>A0A3N1P1D1</accession>
<name>A0A3N1P1D1_9GAMM</name>
<organism evidence="2 3">
    <name type="scientific">Marinimicrobium koreense</name>
    <dbReference type="NCBI Taxonomy" id="306545"/>
    <lineage>
        <taxon>Bacteria</taxon>
        <taxon>Pseudomonadati</taxon>
        <taxon>Pseudomonadota</taxon>
        <taxon>Gammaproteobacteria</taxon>
        <taxon>Cellvibrionales</taxon>
        <taxon>Cellvibrionaceae</taxon>
        <taxon>Marinimicrobium</taxon>
    </lineage>
</organism>
<evidence type="ECO:0000256" key="1">
    <source>
        <dbReference type="SAM" id="SignalP"/>
    </source>
</evidence>
<keyword evidence="1" id="KW-0732">Signal</keyword>
<dbReference type="RefSeq" id="WP_123638117.1">
    <property type="nucleotide sequence ID" value="NZ_RJUK01000001.1"/>
</dbReference>
<reference evidence="2 3" key="1">
    <citation type="submission" date="2018-11" db="EMBL/GenBank/DDBJ databases">
        <title>Genomic Encyclopedia of Type Strains, Phase IV (KMG-IV): sequencing the most valuable type-strain genomes for metagenomic binning, comparative biology and taxonomic classification.</title>
        <authorList>
            <person name="Goeker M."/>
        </authorList>
    </citation>
    <scope>NUCLEOTIDE SEQUENCE [LARGE SCALE GENOMIC DNA]</scope>
    <source>
        <strain evidence="2 3">DSM 16974</strain>
    </source>
</reference>
<dbReference type="AlphaFoldDB" id="A0A3N1P1D1"/>
<feature type="chain" id="PRO_5018024238" evidence="1">
    <location>
        <begin position="22"/>
        <end position="183"/>
    </location>
</feature>
<keyword evidence="3" id="KW-1185">Reference proteome</keyword>
<dbReference type="Proteomes" id="UP000273643">
    <property type="component" value="Unassembled WGS sequence"/>
</dbReference>
<sequence length="183" mass="19515">MKPLSLLALVCLGAMSAAVSADERPAQIYLNENLGFNIEGYNYAQDELPCEIEQSLVSSILERAEKQGLVMQAVSTADKIKTGDVPVLAIDIEGLTLGSEEFTFGMKSNSKLPAVKVTTALIHATAPNSVVTASHSCGFASLRDFTPSSNVLDMGTAYTVCSATQRCLKDLSSDIVEWLVPLL</sequence>
<gene>
    <name evidence="2" type="ORF">EDC38_1688</name>
</gene>
<feature type="signal peptide" evidence="1">
    <location>
        <begin position="1"/>
        <end position="21"/>
    </location>
</feature>
<protein>
    <submittedName>
        <fullName evidence="2">Uncharacterized protein</fullName>
    </submittedName>
</protein>
<evidence type="ECO:0000313" key="2">
    <source>
        <dbReference type="EMBL" id="ROQ21067.1"/>
    </source>
</evidence>
<dbReference type="EMBL" id="RJUK01000001">
    <property type="protein sequence ID" value="ROQ21067.1"/>
    <property type="molecule type" value="Genomic_DNA"/>
</dbReference>